<dbReference type="SMART" id="SM00220">
    <property type="entry name" value="S_TKc"/>
    <property type="match status" value="1"/>
</dbReference>
<gene>
    <name evidence="12" type="ORF">TTHERM_00161570</name>
</gene>
<feature type="binding site" evidence="8">
    <location>
        <position position="251"/>
    </location>
    <ligand>
        <name>ATP</name>
        <dbReference type="ChEBI" id="CHEBI:30616"/>
    </ligand>
</feature>
<dbReference type="RefSeq" id="XP_001009885.2">
    <property type="nucleotide sequence ID" value="XM_001009885.2"/>
</dbReference>
<keyword evidence="5 12" id="KW-0418">Kinase</keyword>
<feature type="binding site" evidence="8 10">
    <location>
        <position position="133"/>
    </location>
    <ligand>
        <name>ATP</name>
        <dbReference type="ChEBI" id="CHEBI:30616"/>
    </ligand>
</feature>
<protein>
    <submittedName>
        <fullName evidence="12">Serine/Threonine kinase domain protein</fullName>
    </submittedName>
</protein>
<feature type="domain" description="Protein kinase" evidence="11">
    <location>
        <begin position="104"/>
        <end position="366"/>
    </location>
</feature>
<dbReference type="EMBL" id="GG662820">
    <property type="protein sequence ID" value="EAR89639.2"/>
    <property type="molecule type" value="Genomic_DNA"/>
</dbReference>
<dbReference type="InParanoid" id="Q22VX7"/>
<dbReference type="eggNOG" id="KOG0586">
    <property type="taxonomic scope" value="Eukaryota"/>
</dbReference>
<evidence type="ECO:0000256" key="10">
    <source>
        <dbReference type="PROSITE-ProRule" id="PRU10141"/>
    </source>
</evidence>
<dbReference type="Pfam" id="PF00069">
    <property type="entry name" value="Pkinase"/>
    <property type="match status" value="1"/>
</dbReference>
<evidence type="ECO:0000256" key="3">
    <source>
        <dbReference type="ARBA" id="ARBA00022679"/>
    </source>
</evidence>
<dbReference type="InterPro" id="IPR008271">
    <property type="entry name" value="Ser/Thr_kinase_AS"/>
</dbReference>
<dbReference type="PROSITE" id="PS00107">
    <property type="entry name" value="PROTEIN_KINASE_ATP"/>
    <property type="match status" value="1"/>
</dbReference>
<feature type="active site" description="Proton acceptor" evidence="7">
    <location>
        <position position="231"/>
    </location>
</feature>
<dbReference type="SUPFAM" id="SSF56112">
    <property type="entry name" value="Protein kinase-like (PK-like)"/>
    <property type="match status" value="1"/>
</dbReference>
<organism evidence="12 13">
    <name type="scientific">Tetrahymena thermophila (strain SB210)</name>
    <dbReference type="NCBI Taxonomy" id="312017"/>
    <lineage>
        <taxon>Eukaryota</taxon>
        <taxon>Sar</taxon>
        <taxon>Alveolata</taxon>
        <taxon>Ciliophora</taxon>
        <taxon>Intramacronucleata</taxon>
        <taxon>Oligohymenophorea</taxon>
        <taxon>Hymenostomatida</taxon>
        <taxon>Tetrahymenina</taxon>
        <taxon>Tetrahymenidae</taxon>
        <taxon>Tetrahymena</taxon>
    </lineage>
</organism>
<dbReference type="Proteomes" id="UP000009168">
    <property type="component" value="Unassembled WGS sequence"/>
</dbReference>
<reference evidence="13" key="1">
    <citation type="journal article" date="2006" name="PLoS Biol.">
        <title>Macronuclear genome sequence of the ciliate Tetrahymena thermophila, a model eukaryote.</title>
        <authorList>
            <person name="Eisen J.A."/>
            <person name="Coyne R.S."/>
            <person name="Wu M."/>
            <person name="Wu D."/>
            <person name="Thiagarajan M."/>
            <person name="Wortman J.R."/>
            <person name="Badger J.H."/>
            <person name="Ren Q."/>
            <person name="Amedeo P."/>
            <person name="Jones K.M."/>
            <person name="Tallon L.J."/>
            <person name="Delcher A.L."/>
            <person name="Salzberg S.L."/>
            <person name="Silva J.C."/>
            <person name="Haas B.J."/>
            <person name="Majoros W.H."/>
            <person name="Farzad M."/>
            <person name="Carlton J.M."/>
            <person name="Smith R.K. Jr."/>
            <person name="Garg J."/>
            <person name="Pearlman R.E."/>
            <person name="Karrer K.M."/>
            <person name="Sun L."/>
            <person name="Manning G."/>
            <person name="Elde N.C."/>
            <person name="Turkewitz A.P."/>
            <person name="Asai D.J."/>
            <person name="Wilkes D.E."/>
            <person name="Wang Y."/>
            <person name="Cai H."/>
            <person name="Collins K."/>
            <person name="Stewart B.A."/>
            <person name="Lee S.R."/>
            <person name="Wilamowska K."/>
            <person name="Weinberg Z."/>
            <person name="Ruzzo W.L."/>
            <person name="Wloga D."/>
            <person name="Gaertig J."/>
            <person name="Frankel J."/>
            <person name="Tsao C.-C."/>
            <person name="Gorovsky M.A."/>
            <person name="Keeling P.J."/>
            <person name="Waller R.F."/>
            <person name="Patron N.J."/>
            <person name="Cherry J.M."/>
            <person name="Stover N.A."/>
            <person name="Krieger C.J."/>
            <person name="del Toro C."/>
            <person name="Ryder H.F."/>
            <person name="Williamson S.C."/>
            <person name="Barbeau R.A."/>
            <person name="Hamilton E.P."/>
            <person name="Orias E."/>
        </authorList>
    </citation>
    <scope>NUCLEOTIDE SEQUENCE [LARGE SCALE GENOMIC DNA]</scope>
    <source>
        <strain evidence="13">SB210</strain>
    </source>
</reference>
<dbReference type="FunFam" id="1.10.510.10:FF:000571">
    <property type="entry name" value="Maternal embryonic leucine zipper kinase"/>
    <property type="match status" value="1"/>
</dbReference>
<dbReference type="KEGG" id="tet:TTHERM_00161570"/>
<dbReference type="InterPro" id="IPR017441">
    <property type="entry name" value="Protein_kinase_ATP_BS"/>
</dbReference>
<dbReference type="AlphaFoldDB" id="Q22VX7"/>
<dbReference type="Gene3D" id="1.10.510.10">
    <property type="entry name" value="Transferase(Phosphotransferase) domain 1"/>
    <property type="match status" value="1"/>
</dbReference>
<feature type="binding site" evidence="8">
    <location>
        <begin position="235"/>
        <end position="236"/>
    </location>
    <ligand>
        <name>ATP</name>
        <dbReference type="ChEBI" id="CHEBI:30616"/>
    </ligand>
</feature>
<proteinExistence type="predicted"/>
<dbReference type="InterPro" id="IPR030616">
    <property type="entry name" value="Aur-like"/>
</dbReference>
<keyword evidence="3" id="KW-0808">Transferase</keyword>
<keyword evidence="6 8" id="KW-0067">ATP-binding</keyword>
<comment type="subunit">
    <text evidence="1">Monomer.</text>
</comment>
<dbReference type="InterPro" id="IPR000719">
    <property type="entry name" value="Prot_kinase_dom"/>
</dbReference>
<evidence type="ECO:0000313" key="12">
    <source>
        <dbReference type="EMBL" id="EAR89639.2"/>
    </source>
</evidence>
<evidence type="ECO:0000259" key="11">
    <source>
        <dbReference type="PROSITE" id="PS50011"/>
    </source>
</evidence>
<keyword evidence="2" id="KW-0723">Serine/threonine-protein kinase</keyword>
<evidence type="ECO:0000256" key="2">
    <source>
        <dbReference type="ARBA" id="ARBA00022527"/>
    </source>
</evidence>
<evidence type="ECO:0000313" key="13">
    <source>
        <dbReference type="Proteomes" id="UP000009168"/>
    </source>
</evidence>
<evidence type="ECO:0000256" key="1">
    <source>
        <dbReference type="ARBA" id="ARBA00011245"/>
    </source>
</evidence>
<dbReference type="GO" id="GO:0004674">
    <property type="term" value="F:protein serine/threonine kinase activity"/>
    <property type="evidence" value="ECO:0007669"/>
    <property type="project" value="UniProtKB-KW"/>
</dbReference>
<dbReference type="HOGENOM" id="CLU_363525_0_0_1"/>
<evidence type="ECO:0000256" key="8">
    <source>
        <dbReference type="PIRSR" id="PIRSR630616-2"/>
    </source>
</evidence>
<dbReference type="PROSITE" id="PS00108">
    <property type="entry name" value="PROTEIN_KINASE_ST"/>
    <property type="match status" value="1"/>
</dbReference>
<sequence>MDFGDHHEIAFDKRKKIKFVLNGNPTIVSSQSIAGIPRLNELVKISCQALNIKYIHNEESNIRIFRSEGVELFEEDLKYLKQNEILYISPNKEDFDDSNNFAMYKILQKVGKGGYGSVYEARHRITKERIAIKMINGSSIRSAKDIEMMFKEIGLLKNLNHKNIIKVLNCYTLKSEMKLAIVFEYLEGGDLREYLDKQPGQCVDEEVARKIFLQLFNAIQYCHREKIIHRDLKLENIMFTSKNYDVIKVVDFGISAQQSLINIDYTQAGSARYFAPEVLSSKAPAHPSIDVWAMGCILFWVIVGKSPFPQSTKEEVFNNILKGNYSIPVEAKQRMTKSVQDLITKMLQVDVNSRITMNEIAQHQWLKNSVEEMQIFLAQKIQLKNKKFDQIQIFECKQIVIVTVDFFQINRRNRHIILFKINYFQYRKIIEQKERLAQMQLLKSQKTALNERKSFCNNIKSTQKISLSNQDFQINMTKNGIIKRKEPSKTVISQTPQKFNQMLFLRKSSLNSIEQDRQIQEDINQNKDALKYQIVLESYQKKLLNKKLPSIKEQQNSNLRKINSQRVLKAHNKDKPQSFSCVDQPAQGNPNNYGLDSPSYLNQTNGIISPKQMNTPFNFKNQQNSSNNQTQVQYKTPKQNLKEVFINENQYCVSKSYQSQTNLQNKFNQSQQQIENPLKINNNFNNTLSKQKQYIIEKITPLQSPNANKNIQLSQQQKESLIPNFNRKSDSKFTQQKLIQITNNNTQSQASFSDLENVPSFKQNVQNLSNINANGSNQNSSKGKNSNLLTGTVLFYQNALMYDQDQENKIQKINSSKRILTYN</sequence>
<name>Q22VX7_TETTS</name>
<accession>Q22VX7</accession>
<dbReference type="OrthoDB" id="10252354at2759"/>
<dbReference type="PANTHER" id="PTHR24350">
    <property type="entry name" value="SERINE/THREONINE-PROTEIN KINASE IAL-RELATED"/>
    <property type="match status" value="1"/>
</dbReference>
<dbReference type="GeneID" id="7841808"/>
<evidence type="ECO:0000256" key="6">
    <source>
        <dbReference type="ARBA" id="ARBA00022840"/>
    </source>
</evidence>
<feature type="cross-link" description="Glycyl lysine isopeptide (Lys-Gly) (interchain with G-Cter in SUMO2)" evidence="9">
    <location>
        <position position="233"/>
    </location>
</feature>
<dbReference type="PROSITE" id="PS50011">
    <property type="entry name" value="PROTEIN_KINASE_DOM"/>
    <property type="match status" value="1"/>
</dbReference>
<dbReference type="InterPro" id="IPR011009">
    <property type="entry name" value="Kinase-like_dom_sf"/>
</dbReference>
<evidence type="ECO:0000256" key="4">
    <source>
        <dbReference type="ARBA" id="ARBA00022741"/>
    </source>
</evidence>
<dbReference type="GO" id="GO:0005524">
    <property type="term" value="F:ATP binding"/>
    <property type="evidence" value="ECO:0007669"/>
    <property type="project" value="UniProtKB-UniRule"/>
</dbReference>
<evidence type="ECO:0000256" key="5">
    <source>
        <dbReference type="ARBA" id="ARBA00022777"/>
    </source>
</evidence>
<keyword evidence="13" id="KW-1185">Reference proteome</keyword>
<evidence type="ECO:0000256" key="7">
    <source>
        <dbReference type="PIRSR" id="PIRSR630616-1"/>
    </source>
</evidence>
<evidence type="ECO:0000256" key="9">
    <source>
        <dbReference type="PIRSR" id="PIRSR630616-3"/>
    </source>
</evidence>
<keyword evidence="4 8" id="KW-0547">Nucleotide-binding</keyword>